<proteinExistence type="predicted"/>
<name>A0A8S4RI18_9NEOP</name>
<evidence type="ECO:0000313" key="2">
    <source>
        <dbReference type="Proteomes" id="UP000838756"/>
    </source>
</evidence>
<sequence>MAAPIELEGRNLGEKHKHFNQLVKEATATQTYKIDEFNVEEGDIKNLLKIDVANKKRDVNYILKVLLNLKDTTRAEKFYEYEKSPEKAVYWLPHCSAEFILQHFAKHIDHLKISLIQRLCQKNILVLETFVDAYSPIPKRTNI</sequence>
<gene>
    <name evidence="1" type="primary">jg9546</name>
    <name evidence="1" type="ORF">PAEG_LOCUS14370</name>
</gene>
<comment type="caution">
    <text evidence="1">The sequence shown here is derived from an EMBL/GenBank/DDBJ whole genome shotgun (WGS) entry which is preliminary data.</text>
</comment>
<dbReference type="OrthoDB" id="7100635at2759"/>
<accession>A0A8S4RI18</accession>
<reference evidence="1" key="1">
    <citation type="submission" date="2022-03" db="EMBL/GenBank/DDBJ databases">
        <authorList>
            <person name="Lindestad O."/>
        </authorList>
    </citation>
    <scope>NUCLEOTIDE SEQUENCE</scope>
</reference>
<evidence type="ECO:0000313" key="1">
    <source>
        <dbReference type="EMBL" id="CAH2237055.1"/>
    </source>
</evidence>
<protein>
    <submittedName>
        <fullName evidence="1">Jg9546 protein</fullName>
    </submittedName>
</protein>
<dbReference type="Proteomes" id="UP000838756">
    <property type="component" value="Unassembled WGS sequence"/>
</dbReference>
<organism evidence="1 2">
    <name type="scientific">Pararge aegeria aegeria</name>
    <dbReference type="NCBI Taxonomy" id="348720"/>
    <lineage>
        <taxon>Eukaryota</taxon>
        <taxon>Metazoa</taxon>
        <taxon>Ecdysozoa</taxon>
        <taxon>Arthropoda</taxon>
        <taxon>Hexapoda</taxon>
        <taxon>Insecta</taxon>
        <taxon>Pterygota</taxon>
        <taxon>Neoptera</taxon>
        <taxon>Endopterygota</taxon>
        <taxon>Lepidoptera</taxon>
        <taxon>Glossata</taxon>
        <taxon>Ditrysia</taxon>
        <taxon>Papilionoidea</taxon>
        <taxon>Nymphalidae</taxon>
        <taxon>Satyrinae</taxon>
        <taxon>Satyrini</taxon>
        <taxon>Parargina</taxon>
        <taxon>Pararge</taxon>
    </lineage>
</organism>
<dbReference type="EMBL" id="CAKXAJ010025241">
    <property type="protein sequence ID" value="CAH2237055.1"/>
    <property type="molecule type" value="Genomic_DNA"/>
</dbReference>
<dbReference type="AlphaFoldDB" id="A0A8S4RI18"/>
<keyword evidence="2" id="KW-1185">Reference proteome</keyword>